<evidence type="ECO:0000256" key="5">
    <source>
        <dbReference type="ARBA" id="ARBA00023242"/>
    </source>
</evidence>
<gene>
    <name evidence="8" type="ORF">M422DRAFT_29884</name>
    <name evidence="7" type="ORF">M422DRAFT_30773</name>
</gene>
<evidence type="ECO:0000256" key="1">
    <source>
        <dbReference type="ARBA" id="ARBA00004123"/>
    </source>
</evidence>
<keyword evidence="3" id="KW-0677">Repeat</keyword>
<dbReference type="EMBL" id="KN837121">
    <property type="protein sequence ID" value="KIJ43732.1"/>
    <property type="molecule type" value="Genomic_DNA"/>
</dbReference>
<dbReference type="PANTHER" id="PTHR15263:SF1">
    <property type="entry name" value="NF-KAPPA-B INHIBITOR-LIKE PROTEIN 1"/>
    <property type="match status" value="1"/>
</dbReference>
<evidence type="ECO:0000256" key="2">
    <source>
        <dbReference type="ARBA" id="ARBA00022553"/>
    </source>
</evidence>
<sequence>MASIAPNRALPSSYKDNLESLRKRLEADCIRLQELLRRREEEMRRWEEEMRHFIEEELNRQKQAREAEQWQFIFDILDSPNVPSANVNRPGTIADAWKKYESDWKEIKSKKSGITFREIPWPMLAPVTIPDSLRTHAISQFILSPEHSKVESRRRRILTALRRWHTDHFDAKVMRKVVEKDRAAVKDGVGRVVRCLNDMLAAEGYSPARTAFTV</sequence>
<evidence type="ECO:0000256" key="4">
    <source>
        <dbReference type="ARBA" id="ARBA00023043"/>
    </source>
</evidence>
<dbReference type="PANTHER" id="PTHR15263">
    <property type="entry name" value="I-KAPPA-B-LIKE PROTEIN IKBL"/>
    <property type="match status" value="1"/>
</dbReference>
<dbReference type="HOGENOM" id="CLU_074404_1_0_1"/>
<keyword evidence="9" id="KW-1185">Reference proteome</keyword>
<keyword evidence="6" id="KW-0175">Coiled coil</keyword>
<proteinExistence type="predicted"/>
<keyword evidence="2" id="KW-0597">Phosphoprotein</keyword>
<protein>
    <submittedName>
        <fullName evidence="7">Uncharacterized protein</fullName>
    </submittedName>
</protein>
<dbReference type="OrthoDB" id="412109at2759"/>
<evidence type="ECO:0000313" key="8">
    <source>
        <dbReference type="EMBL" id="KIJ45438.1"/>
    </source>
</evidence>
<organism evidence="7 9">
    <name type="scientific">Sphaerobolus stellatus (strain SS14)</name>
    <dbReference type="NCBI Taxonomy" id="990650"/>
    <lineage>
        <taxon>Eukaryota</taxon>
        <taxon>Fungi</taxon>
        <taxon>Dikarya</taxon>
        <taxon>Basidiomycota</taxon>
        <taxon>Agaricomycotina</taxon>
        <taxon>Agaricomycetes</taxon>
        <taxon>Phallomycetidae</taxon>
        <taxon>Geastrales</taxon>
        <taxon>Sphaerobolaceae</taxon>
        <taxon>Sphaerobolus</taxon>
    </lineage>
</organism>
<keyword evidence="4" id="KW-0040">ANK repeat</keyword>
<keyword evidence="5" id="KW-0539">Nucleus</keyword>
<comment type="subcellular location">
    <subcellularLocation>
        <location evidence="1">Nucleus</location>
    </subcellularLocation>
</comment>
<dbReference type="Proteomes" id="UP000054279">
    <property type="component" value="Unassembled WGS sequence"/>
</dbReference>
<evidence type="ECO:0000256" key="6">
    <source>
        <dbReference type="SAM" id="Coils"/>
    </source>
</evidence>
<accession>A0A0C9VNU6</accession>
<dbReference type="InterPro" id="IPR038753">
    <property type="entry name" value="NFKBIL1"/>
</dbReference>
<dbReference type="GO" id="GO:0043124">
    <property type="term" value="P:negative regulation of canonical NF-kappaB signal transduction"/>
    <property type="evidence" value="ECO:0007669"/>
    <property type="project" value="InterPro"/>
</dbReference>
<feature type="coiled-coil region" evidence="6">
    <location>
        <begin position="15"/>
        <end position="56"/>
    </location>
</feature>
<reference evidence="7 9" key="1">
    <citation type="submission" date="2014-06" db="EMBL/GenBank/DDBJ databases">
        <title>Evolutionary Origins and Diversification of the Mycorrhizal Mutualists.</title>
        <authorList>
            <consortium name="DOE Joint Genome Institute"/>
            <consortium name="Mycorrhizal Genomics Consortium"/>
            <person name="Kohler A."/>
            <person name="Kuo A."/>
            <person name="Nagy L.G."/>
            <person name="Floudas D."/>
            <person name="Copeland A."/>
            <person name="Barry K.W."/>
            <person name="Cichocki N."/>
            <person name="Veneault-Fourrey C."/>
            <person name="LaButti K."/>
            <person name="Lindquist E.A."/>
            <person name="Lipzen A."/>
            <person name="Lundell T."/>
            <person name="Morin E."/>
            <person name="Murat C."/>
            <person name="Riley R."/>
            <person name="Ohm R."/>
            <person name="Sun H."/>
            <person name="Tunlid A."/>
            <person name="Henrissat B."/>
            <person name="Grigoriev I.V."/>
            <person name="Hibbett D.S."/>
            <person name="Martin F."/>
        </authorList>
    </citation>
    <scope>NUCLEOTIDE SEQUENCE [LARGE SCALE GENOMIC DNA]</scope>
    <source>
        <strain evidence="7 9">SS14</strain>
    </source>
</reference>
<dbReference type="AlphaFoldDB" id="A0A0C9VNU6"/>
<dbReference type="EMBL" id="KN837112">
    <property type="protein sequence ID" value="KIJ45438.1"/>
    <property type="molecule type" value="Genomic_DNA"/>
</dbReference>
<evidence type="ECO:0000313" key="7">
    <source>
        <dbReference type="EMBL" id="KIJ43732.1"/>
    </source>
</evidence>
<dbReference type="GO" id="GO:0005634">
    <property type="term" value="C:nucleus"/>
    <property type="evidence" value="ECO:0007669"/>
    <property type="project" value="UniProtKB-SubCell"/>
</dbReference>
<name>A0A0C9VNU6_SPHS4</name>
<evidence type="ECO:0000313" key="9">
    <source>
        <dbReference type="Proteomes" id="UP000054279"/>
    </source>
</evidence>
<evidence type="ECO:0000256" key="3">
    <source>
        <dbReference type="ARBA" id="ARBA00022737"/>
    </source>
</evidence>